<feature type="compositionally biased region" description="Basic and acidic residues" evidence="1">
    <location>
        <begin position="457"/>
        <end position="469"/>
    </location>
</feature>
<feature type="compositionally biased region" description="Polar residues" evidence="1">
    <location>
        <begin position="245"/>
        <end position="259"/>
    </location>
</feature>
<feature type="region of interest" description="Disordered" evidence="1">
    <location>
        <begin position="874"/>
        <end position="895"/>
    </location>
</feature>
<proteinExistence type="predicted"/>
<feature type="compositionally biased region" description="Basic and acidic residues" evidence="1">
    <location>
        <begin position="551"/>
        <end position="562"/>
    </location>
</feature>
<protein>
    <submittedName>
        <fullName evidence="2">Uncharacterized protein</fullName>
    </submittedName>
</protein>
<feature type="region of interest" description="Disordered" evidence="1">
    <location>
        <begin position="245"/>
        <end position="271"/>
    </location>
</feature>
<dbReference type="OrthoDB" id="6287635at2759"/>
<feature type="region of interest" description="Disordered" evidence="1">
    <location>
        <begin position="637"/>
        <end position="677"/>
    </location>
</feature>
<accession>A0A9N9T7M5</accession>
<keyword evidence="3" id="KW-1185">Reference proteome</keyword>
<feature type="compositionally biased region" description="Basic and acidic residues" evidence="1">
    <location>
        <begin position="652"/>
        <end position="664"/>
    </location>
</feature>
<feature type="region of interest" description="Disordered" evidence="1">
    <location>
        <begin position="1043"/>
        <end position="1103"/>
    </location>
</feature>
<feature type="compositionally biased region" description="Polar residues" evidence="1">
    <location>
        <begin position="470"/>
        <end position="485"/>
    </location>
</feature>
<dbReference type="Proteomes" id="UP001153709">
    <property type="component" value="Chromosome 7"/>
</dbReference>
<evidence type="ECO:0000256" key="1">
    <source>
        <dbReference type="SAM" id="MobiDB-lite"/>
    </source>
</evidence>
<sequence length="1292" mass="143599">MESLEINTAKLVLGYLRVQKCKTAYKEFLKTSSKLRNLDYAGTKYMPTRFLGLSLEEIVAEYFEISQIIQGRLEATNYYNEHHSKSLLSGQLMYLLTKVPSSRSSTPSISYQGSQVDCMSPTYINVEATPVETLPGNTENDHTFVQSPIRKKVVNGSSRSSSEDSPNAQRAVDIIDTAALAQNLMENTQFQEKIAQTINKVVEKQKKTNEADELNQTIKSAVEVAEADPLFDELLQEILDTTNSVGNNHKVSEPTNSGISTKKKDATDTSTNTKVVQEGVSDKQPILAPNNPLTNIPDNPQMPIVTYDNPLDSYIITNKTSVASVTSCVTNPMYINTLPPLIIPAITPTIRIINNPPIPSSLTEPDIMKMPIIISDDKPEPKKGRGRKKAKVLLPKQKPNEVIVDSSIQDFFKNYNPGDPRILQTVVPTNLPTTHLNNPTVRTGLKRVMYPTTSKKSSKDAVETPKENIDNTQKANVDQTNNNAEKGSDDVIEVVDSTEKINTPAPREPLKKSTPKSTSHVRNLDFSSPPKTNKQRKSSSSSKSMPSQKTEATKDVLKKTETTQKNQVAKDLFQTTGTAQKKKTLKDLPKTTETEIKTWDSDLRATVPEKLDKCPNRRKCGRKKKVVKNAKLNSTTEQEAMQLEEAIKTPVKKTEDTELSKENNENELDTSNLPENQNILNTQVKTILSPSKLHNATKNILETSKTDVTKFITPENNKPNTPWPIKANRNIMPMLETPVKVCLPTTPGVSTPLDINFSVMSSATPFTKMLEANLDMNGLDIGSIPTPLPITPSFPAFTPTMDLCSPYSNRPTDYSTGSSYYQPSDNEQNKNLEAHLREMEKASTQEASKPYDHLQMFNKNVIGKKNLNLMKKNFESDSSENGSDTEDEAEKASLSESDCDDTVIFKKAVIVVSPTKRYSLRSRALADKSISPKKTAVSTKTVKTPAKKENKKNTSKGKKLANTSQDLEIGTKADDVKTVLKELKPTTAVMKGITTSQSSVLEDLAKKRQRVADSLKPKPVLPKIKKQPAGKFKIKPIAKVYTSKMQRKSESPRKRKKMKGLRTVLSDLRTSDDSDINLELSSSDDEKEAPKENKKLSIDKADHTASDVEAQNLIEGLKERGIHLMQNKSPKKKNGEDKDFVNTSAAHLETIDRDSFDMNKSERFTVINMVHDENYKPKSSQIILQNDHKVEYIGQLYLESIGAEVIIHLKQTELCTLVDMDPKIISNNTTKHDIDSGNKSESNIPVDKEQTIADKVLAKSTVDKNTNIEGNSKTVIDPITVCETVLTENPHS</sequence>
<evidence type="ECO:0000313" key="3">
    <source>
        <dbReference type="Proteomes" id="UP001153709"/>
    </source>
</evidence>
<feature type="compositionally biased region" description="Basic and acidic residues" evidence="1">
    <location>
        <begin position="1088"/>
        <end position="1103"/>
    </location>
</feature>
<organism evidence="2 3">
    <name type="scientific">Diabrotica balteata</name>
    <name type="common">Banded cucumber beetle</name>
    <dbReference type="NCBI Taxonomy" id="107213"/>
    <lineage>
        <taxon>Eukaryota</taxon>
        <taxon>Metazoa</taxon>
        <taxon>Ecdysozoa</taxon>
        <taxon>Arthropoda</taxon>
        <taxon>Hexapoda</taxon>
        <taxon>Insecta</taxon>
        <taxon>Pterygota</taxon>
        <taxon>Neoptera</taxon>
        <taxon>Endopterygota</taxon>
        <taxon>Coleoptera</taxon>
        <taxon>Polyphaga</taxon>
        <taxon>Cucujiformia</taxon>
        <taxon>Chrysomeloidea</taxon>
        <taxon>Chrysomelidae</taxon>
        <taxon>Galerucinae</taxon>
        <taxon>Diabroticina</taxon>
        <taxon>Diabroticites</taxon>
        <taxon>Diabrotica</taxon>
    </lineage>
</organism>
<feature type="region of interest" description="Disordered" evidence="1">
    <location>
        <begin position="434"/>
        <end position="565"/>
    </location>
</feature>
<evidence type="ECO:0000313" key="2">
    <source>
        <dbReference type="EMBL" id="CAG9837484.1"/>
    </source>
</evidence>
<feature type="compositionally biased region" description="Polar residues" evidence="1">
    <location>
        <begin position="515"/>
        <end position="532"/>
    </location>
</feature>
<feature type="compositionally biased region" description="Low complexity" evidence="1">
    <location>
        <begin position="932"/>
        <end position="944"/>
    </location>
</feature>
<gene>
    <name evidence="2" type="ORF">DIABBA_LOCUS10458</name>
</gene>
<reference evidence="2" key="1">
    <citation type="submission" date="2022-01" db="EMBL/GenBank/DDBJ databases">
        <authorList>
            <person name="King R."/>
        </authorList>
    </citation>
    <scope>NUCLEOTIDE SEQUENCE</scope>
</reference>
<dbReference type="EMBL" id="OU898282">
    <property type="protein sequence ID" value="CAG9837484.1"/>
    <property type="molecule type" value="Genomic_DNA"/>
</dbReference>
<feature type="region of interest" description="Disordered" evidence="1">
    <location>
        <begin position="927"/>
        <end position="963"/>
    </location>
</feature>
<name>A0A9N9T7M5_DIABA</name>